<organism evidence="1 2">
    <name type="scientific">Ancylostoma ceylanicum</name>
    <dbReference type="NCBI Taxonomy" id="53326"/>
    <lineage>
        <taxon>Eukaryota</taxon>
        <taxon>Metazoa</taxon>
        <taxon>Ecdysozoa</taxon>
        <taxon>Nematoda</taxon>
        <taxon>Chromadorea</taxon>
        <taxon>Rhabditida</taxon>
        <taxon>Rhabditina</taxon>
        <taxon>Rhabditomorpha</taxon>
        <taxon>Strongyloidea</taxon>
        <taxon>Ancylostomatidae</taxon>
        <taxon>Ancylostomatinae</taxon>
        <taxon>Ancylostoma</taxon>
    </lineage>
</organism>
<comment type="caution">
    <text evidence="1">The sequence shown here is derived from an EMBL/GenBank/DDBJ whole genome shotgun (WGS) entry which is preliminary data.</text>
</comment>
<evidence type="ECO:0008006" key="3">
    <source>
        <dbReference type="Google" id="ProtNLM"/>
    </source>
</evidence>
<reference evidence="2" key="1">
    <citation type="journal article" date="2015" name="Nat. Genet.">
        <title>The genome and transcriptome of the zoonotic hookworm Ancylostoma ceylanicum identify infection-specific gene families.</title>
        <authorList>
            <person name="Schwarz E.M."/>
            <person name="Hu Y."/>
            <person name="Antoshechkin I."/>
            <person name="Miller M.M."/>
            <person name="Sternberg P.W."/>
            <person name="Aroian R.V."/>
        </authorList>
    </citation>
    <scope>NUCLEOTIDE SEQUENCE</scope>
    <source>
        <strain evidence="2">HY135</strain>
    </source>
</reference>
<accession>A0A016WQ03</accession>
<keyword evidence="2" id="KW-1185">Reference proteome</keyword>
<evidence type="ECO:0000313" key="2">
    <source>
        <dbReference type="Proteomes" id="UP000024635"/>
    </source>
</evidence>
<evidence type="ECO:0000313" key="1">
    <source>
        <dbReference type="EMBL" id="EYC41666.1"/>
    </source>
</evidence>
<gene>
    <name evidence="1" type="primary">Acey_s0560.g3467</name>
    <name evidence="1" type="ORF">Y032_0560g3467</name>
</gene>
<dbReference type="EMBL" id="JARK01000160">
    <property type="protein sequence ID" value="EYC41666.1"/>
    <property type="molecule type" value="Genomic_DNA"/>
</dbReference>
<dbReference type="Proteomes" id="UP000024635">
    <property type="component" value="Unassembled WGS sequence"/>
</dbReference>
<sequence>MVGLFFCDYCNNDFSKYLYWFDSLQRFIISDQLQNYFSRYGQVRSVNMFFVSFHKLDQFPVFPFASSFTSKIFTFRMLRRVYIADLRLLHLRIQKVLQEQCNNDRT</sequence>
<name>A0A016WQ03_9BILA</name>
<proteinExistence type="predicted"/>
<dbReference type="AlphaFoldDB" id="A0A016WQ03"/>
<protein>
    <recommendedName>
        <fullName evidence="3">RRM domain-containing protein</fullName>
    </recommendedName>
</protein>
<dbReference type="OrthoDB" id="10523360at2759"/>